<protein>
    <recommendedName>
        <fullName evidence="4">F-box domain-containing protein</fullName>
    </recommendedName>
</protein>
<dbReference type="Proteomes" id="UP000663827">
    <property type="component" value="Unassembled WGS sequence"/>
</dbReference>
<name>A0A8H3E3R3_9AGAM</name>
<comment type="caution">
    <text evidence="2">The sequence shown here is derived from an EMBL/GenBank/DDBJ whole genome shotgun (WGS) entry which is preliminary data.</text>
</comment>
<accession>A0A8H3E3R3</accession>
<dbReference type="SUPFAM" id="SSF52047">
    <property type="entry name" value="RNI-like"/>
    <property type="match status" value="1"/>
</dbReference>
<organism evidence="2 3">
    <name type="scientific">Rhizoctonia solani</name>
    <dbReference type="NCBI Taxonomy" id="456999"/>
    <lineage>
        <taxon>Eukaryota</taxon>
        <taxon>Fungi</taxon>
        <taxon>Dikarya</taxon>
        <taxon>Basidiomycota</taxon>
        <taxon>Agaricomycotina</taxon>
        <taxon>Agaricomycetes</taxon>
        <taxon>Cantharellales</taxon>
        <taxon>Ceratobasidiaceae</taxon>
        <taxon>Rhizoctonia</taxon>
    </lineage>
</organism>
<evidence type="ECO:0008006" key="4">
    <source>
        <dbReference type="Google" id="ProtNLM"/>
    </source>
</evidence>
<sequence length="600" mass="67964">MITCKSQESSPTATSTQIRIFSVAMNVSDRVSHAPVEPLQEPYTSLVGAANDHINPSSNLVPSQPEKVEKSAYPTSPVHSTTEVVSEQLRTSPPVEWARNRLVSPIHRLPEEVLSSIFMTIIFSFDHPDTPDSTLMEQDVYEIYRRVYGLLRVCSAWRRVIMTRAVFWSVVPMVESSSTREPRPSELSLQRAGGSKLHLVAVANLNSPNISKGLIEVITKYNYRFDAVSLSIGDHRILVDAINGLLSGENNSQSLAKLSVRYIAASDNLSRLPSDDSYVFRHDDPRQEKFVELVGALTAFRINGVHFRWQTMAFSARLTELWIENITLGHDSAIVPFLQAASSASQLRVLKIITVDTFCRRDPLINFPTIPSLIAFPNLQSLYIRDLYWNTLKSLFRMIAPGPYHLTLFFRETSLRNNFDKQDFNPFEVQYTGFGKINVDELSEYLGRIPVHTLMLSEHSARGQLTGRTLRVLLKAMPALKTLKMHRWEFNESVCSGLKRPQGKQAARQECLFPALERLQLSAATILSNEGFQEMVASYSLQQVTLGATIKTDTSGNKKRPLEEEDDLAKWLGDNVPYFRLVEDRYCPPEFQSVRWEFKC</sequence>
<proteinExistence type="predicted"/>
<reference evidence="2" key="1">
    <citation type="submission" date="2021-01" db="EMBL/GenBank/DDBJ databases">
        <authorList>
            <person name="Kaushik A."/>
        </authorList>
    </citation>
    <scope>NUCLEOTIDE SEQUENCE</scope>
    <source>
        <strain evidence="2">AG5</strain>
    </source>
</reference>
<dbReference type="EMBL" id="CAJNJQ010001329">
    <property type="protein sequence ID" value="CAE7133260.1"/>
    <property type="molecule type" value="Genomic_DNA"/>
</dbReference>
<evidence type="ECO:0000256" key="1">
    <source>
        <dbReference type="SAM" id="MobiDB-lite"/>
    </source>
</evidence>
<feature type="region of interest" description="Disordered" evidence="1">
    <location>
        <begin position="54"/>
        <end position="79"/>
    </location>
</feature>
<evidence type="ECO:0000313" key="2">
    <source>
        <dbReference type="EMBL" id="CAE7133260.1"/>
    </source>
</evidence>
<gene>
    <name evidence="2" type="ORF">RDB_LOCUS66361</name>
</gene>
<evidence type="ECO:0000313" key="3">
    <source>
        <dbReference type="Proteomes" id="UP000663827"/>
    </source>
</evidence>
<dbReference type="AlphaFoldDB" id="A0A8H3E3R3"/>